<dbReference type="GO" id="GO:0034475">
    <property type="term" value="P:U4 snRNA 3'-end processing"/>
    <property type="evidence" value="ECO:0007669"/>
    <property type="project" value="TreeGrafter"/>
</dbReference>
<keyword evidence="9" id="KW-0269">Exonuclease</keyword>
<organism evidence="9 10">
    <name type="scientific">Pseudozyma flocculosa</name>
    <dbReference type="NCBI Taxonomy" id="84751"/>
    <lineage>
        <taxon>Eukaryota</taxon>
        <taxon>Fungi</taxon>
        <taxon>Dikarya</taxon>
        <taxon>Basidiomycota</taxon>
        <taxon>Ustilaginomycotina</taxon>
        <taxon>Ustilaginomycetes</taxon>
        <taxon>Ustilaginales</taxon>
        <taxon>Ustilaginaceae</taxon>
        <taxon>Pseudozyma</taxon>
    </lineage>
</organism>
<protein>
    <recommendedName>
        <fullName evidence="6">Ribosomal RNA-processing protein 42</fullName>
    </recommendedName>
</protein>
<dbReference type="InterPro" id="IPR020568">
    <property type="entry name" value="Ribosomal_Su5_D2-typ_SF"/>
</dbReference>
<evidence type="ECO:0000259" key="8">
    <source>
        <dbReference type="Pfam" id="PF01138"/>
    </source>
</evidence>
<dbReference type="InterPro" id="IPR001247">
    <property type="entry name" value="ExoRNase_PH_dom1"/>
</dbReference>
<sequence length="408" mass="42939">MPTHALSRAQSDFFLSGLTADPAQRHDGRSLLAFRPLHVESDIAAQANGSATVNLGGTHVVCGVKAEVRSFADDLEDQEADDLAGDDDYDDLDADQDGDGTPSTGRGKVKCSIECSQSILHTFDARHIDTLTASLTSTVSSVFSARSSPIPLSQLVIIPRAKHWTLYVDILVTSLSGGNLFDAVFAAIFAALYGTRVPTTRGVAFEAPSTVSATGDDGSTRGAFENVKGDLDQMGIKGLLRSNKEAAQARGAAAGDGAGTKAASNKIVDFELENQQDEGFRLEARENVPLCITVNVVSIAGLFPAAEVAAASLLPKTYLLDATIDEEACIPSRVHVIASRTGRIHAVKVQGSQEIASGRINEAIRIGTTQASRLADALRAQLDAEAGDDEDQEEGEEGEEVDGMALDV</sequence>
<dbReference type="GO" id="GO:0071038">
    <property type="term" value="P:TRAMP-dependent tRNA surveillance pathway"/>
    <property type="evidence" value="ECO:0007669"/>
    <property type="project" value="TreeGrafter"/>
</dbReference>
<dbReference type="InterPro" id="IPR036345">
    <property type="entry name" value="ExoRNase_PH_dom2_sf"/>
</dbReference>
<feature type="region of interest" description="Disordered" evidence="7">
    <location>
        <begin position="82"/>
        <end position="108"/>
    </location>
</feature>
<dbReference type="GO" id="GO:0000467">
    <property type="term" value="P:exonucleolytic trimming to generate mature 3'-end of 5.8S rRNA from tricistronic rRNA transcript (SSU-rRNA, 5.8S rRNA, LSU-rRNA)"/>
    <property type="evidence" value="ECO:0007669"/>
    <property type="project" value="TreeGrafter"/>
</dbReference>
<evidence type="ECO:0000256" key="4">
    <source>
        <dbReference type="ARBA" id="ARBA00022490"/>
    </source>
</evidence>
<dbReference type="PANTHER" id="PTHR11097">
    <property type="entry name" value="EXOSOME COMPLEX EXONUCLEASE RIBOSOMAL RNA PROCESSING PROTEIN"/>
    <property type="match status" value="1"/>
</dbReference>
<keyword evidence="9" id="KW-0378">Hydrolase</keyword>
<dbReference type="GO" id="GO:0016075">
    <property type="term" value="P:rRNA catabolic process"/>
    <property type="evidence" value="ECO:0007669"/>
    <property type="project" value="TreeGrafter"/>
</dbReference>
<dbReference type="Pfam" id="PF01138">
    <property type="entry name" value="RNase_PH"/>
    <property type="match status" value="1"/>
</dbReference>
<keyword evidence="4" id="KW-0963">Cytoplasm</keyword>
<accession>A0A5C3F6J4</accession>
<reference evidence="9 10" key="1">
    <citation type="submission" date="2018-03" db="EMBL/GenBank/DDBJ databases">
        <authorList>
            <person name="Guldener U."/>
        </authorList>
    </citation>
    <scope>NUCLEOTIDE SEQUENCE [LARGE SCALE GENOMIC DNA]</scope>
    <source>
        <strain evidence="9 10">DAOM196992</strain>
    </source>
</reference>
<name>A0A5C3F6J4_9BASI</name>
<dbReference type="GO" id="GO:0071035">
    <property type="term" value="P:nuclear polyadenylation-dependent rRNA catabolic process"/>
    <property type="evidence" value="ECO:0007669"/>
    <property type="project" value="TreeGrafter"/>
</dbReference>
<evidence type="ECO:0000256" key="6">
    <source>
        <dbReference type="ARBA" id="ARBA00042523"/>
    </source>
</evidence>
<feature type="domain" description="Exoribonuclease phosphorolytic" evidence="8">
    <location>
        <begin position="34"/>
        <end position="198"/>
    </location>
</feature>
<dbReference type="SUPFAM" id="SSF54211">
    <property type="entry name" value="Ribosomal protein S5 domain 2-like"/>
    <property type="match status" value="1"/>
</dbReference>
<dbReference type="AlphaFoldDB" id="A0A5C3F6J4"/>
<evidence type="ECO:0000256" key="2">
    <source>
        <dbReference type="ARBA" id="ARBA00004604"/>
    </source>
</evidence>
<dbReference type="EMBL" id="OOIP01000018">
    <property type="protein sequence ID" value="SPO40154.1"/>
    <property type="molecule type" value="Genomic_DNA"/>
</dbReference>
<dbReference type="SUPFAM" id="SSF55666">
    <property type="entry name" value="Ribonuclease PH domain 2-like"/>
    <property type="match status" value="1"/>
</dbReference>
<evidence type="ECO:0000256" key="7">
    <source>
        <dbReference type="SAM" id="MobiDB-lite"/>
    </source>
</evidence>
<feature type="compositionally biased region" description="Acidic residues" evidence="7">
    <location>
        <begin position="385"/>
        <end position="402"/>
    </location>
</feature>
<dbReference type="Proteomes" id="UP000323386">
    <property type="component" value="Unassembled WGS sequence"/>
</dbReference>
<feature type="region of interest" description="Disordered" evidence="7">
    <location>
        <begin position="382"/>
        <end position="408"/>
    </location>
</feature>
<dbReference type="GO" id="GO:0034476">
    <property type="term" value="P:U5 snRNA 3'-end processing"/>
    <property type="evidence" value="ECO:0007669"/>
    <property type="project" value="TreeGrafter"/>
</dbReference>
<evidence type="ECO:0000256" key="5">
    <source>
        <dbReference type="ARBA" id="ARBA00022835"/>
    </source>
</evidence>
<dbReference type="OrthoDB" id="272245at2759"/>
<keyword evidence="10" id="KW-1185">Reference proteome</keyword>
<evidence type="ECO:0000256" key="3">
    <source>
        <dbReference type="ARBA" id="ARBA00006678"/>
    </source>
</evidence>
<dbReference type="GO" id="GO:0004527">
    <property type="term" value="F:exonuclease activity"/>
    <property type="evidence" value="ECO:0007669"/>
    <property type="project" value="UniProtKB-KW"/>
</dbReference>
<evidence type="ECO:0000256" key="1">
    <source>
        <dbReference type="ARBA" id="ARBA00004496"/>
    </source>
</evidence>
<dbReference type="GO" id="GO:0034473">
    <property type="term" value="P:U1 snRNA 3'-end processing"/>
    <property type="evidence" value="ECO:0007669"/>
    <property type="project" value="TreeGrafter"/>
</dbReference>
<dbReference type="Gene3D" id="3.30.230.70">
    <property type="entry name" value="GHMP Kinase, N-terminal domain"/>
    <property type="match status" value="1"/>
</dbReference>
<evidence type="ECO:0000313" key="9">
    <source>
        <dbReference type="EMBL" id="SPO40154.1"/>
    </source>
</evidence>
<dbReference type="GO" id="GO:0071028">
    <property type="term" value="P:nuclear mRNA surveillance"/>
    <property type="evidence" value="ECO:0007669"/>
    <property type="project" value="TreeGrafter"/>
</dbReference>
<dbReference type="InterPro" id="IPR050590">
    <property type="entry name" value="Exosome_comp_Rrp42_subfam"/>
</dbReference>
<dbReference type="GO" id="GO:0000176">
    <property type="term" value="C:nuclear exosome (RNase complex)"/>
    <property type="evidence" value="ECO:0007669"/>
    <property type="project" value="TreeGrafter"/>
</dbReference>
<dbReference type="PANTHER" id="PTHR11097:SF8">
    <property type="entry name" value="EXOSOME COMPLEX COMPONENT RRP42"/>
    <property type="match status" value="1"/>
</dbReference>
<dbReference type="GO" id="GO:0005730">
    <property type="term" value="C:nucleolus"/>
    <property type="evidence" value="ECO:0007669"/>
    <property type="project" value="UniProtKB-SubCell"/>
</dbReference>
<dbReference type="GO" id="GO:0035925">
    <property type="term" value="F:mRNA 3'-UTR AU-rich region binding"/>
    <property type="evidence" value="ECO:0007669"/>
    <property type="project" value="TreeGrafter"/>
</dbReference>
<gene>
    <name evidence="9" type="ORF">PSFLO_05636</name>
</gene>
<keyword evidence="5" id="KW-0271">Exosome</keyword>
<comment type="subcellular location">
    <subcellularLocation>
        <location evidence="1">Cytoplasm</location>
    </subcellularLocation>
    <subcellularLocation>
        <location evidence="2">Nucleus</location>
        <location evidence="2">Nucleolus</location>
    </subcellularLocation>
</comment>
<dbReference type="InterPro" id="IPR027408">
    <property type="entry name" value="PNPase/RNase_PH_dom_sf"/>
</dbReference>
<dbReference type="GO" id="GO:0000177">
    <property type="term" value="C:cytoplasmic exosome (RNase complex)"/>
    <property type="evidence" value="ECO:0007669"/>
    <property type="project" value="TreeGrafter"/>
</dbReference>
<comment type="similarity">
    <text evidence="3">Belongs to the RNase PH family.</text>
</comment>
<evidence type="ECO:0000313" key="10">
    <source>
        <dbReference type="Proteomes" id="UP000323386"/>
    </source>
</evidence>
<feature type="compositionally biased region" description="Acidic residues" evidence="7">
    <location>
        <begin position="82"/>
        <end position="98"/>
    </location>
</feature>
<proteinExistence type="inferred from homology"/>
<keyword evidence="9" id="KW-0540">Nuclease</keyword>